<keyword evidence="16" id="KW-1185">Reference proteome</keyword>
<dbReference type="PRINTS" id="PR01498">
    <property type="entry name" value="SHAWCHANNEL"/>
</dbReference>
<dbReference type="Gene3D" id="1.10.287.70">
    <property type="match status" value="1"/>
</dbReference>
<dbReference type="InterPro" id="IPR003131">
    <property type="entry name" value="T1-type_BTB"/>
</dbReference>
<evidence type="ECO:0000256" key="2">
    <source>
        <dbReference type="ARBA" id="ARBA00022448"/>
    </source>
</evidence>
<comment type="subcellular location">
    <subcellularLocation>
        <location evidence="1">Membrane</location>
        <topology evidence="1">Multi-pass membrane protein</topology>
    </subcellularLocation>
</comment>
<evidence type="ECO:0000256" key="4">
    <source>
        <dbReference type="ARBA" id="ARBA00022692"/>
    </source>
</evidence>
<dbReference type="FunFam" id="1.10.287.70:FF:000028">
    <property type="entry name" value="potassium voltage-gated channel subfamily D member 3"/>
    <property type="match status" value="1"/>
</dbReference>
<feature type="compositionally biased region" description="Polar residues" evidence="12">
    <location>
        <begin position="327"/>
        <end position="337"/>
    </location>
</feature>
<dbReference type="Pfam" id="PF00520">
    <property type="entry name" value="Ion_trans"/>
    <property type="match status" value="1"/>
</dbReference>
<keyword evidence="6" id="KW-0851">Voltage-gated channel</keyword>
<reference evidence="15" key="1">
    <citation type="submission" date="2022-03" db="EMBL/GenBank/DDBJ databases">
        <authorList>
            <person name="Martin C."/>
        </authorList>
    </citation>
    <scope>NUCLEOTIDE SEQUENCE</scope>
</reference>
<dbReference type="Pfam" id="PF02214">
    <property type="entry name" value="BTB_2"/>
    <property type="match status" value="1"/>
</dbReference>
<dbReference type="GO" id="GO:0043679">
    <property type="term" value="C:axon terminus"/>
    <property type="evidence" value="ECO:0007669"/>
    <property type="project" value="TreeGrafter"/>
</dbReference>
<dbReference type="InterPro" id="IPR003968">
    <property type="entry name" value="K_chnl_volt-dep_Kv"/>
</dbReference>
<evidence type="ECO:0000256" key="1">
    <source>
        <dbReference type="ARBA" id="ARBA00004141"/>
    </source>
</evidence>
<dbReference type="GO" id="GO:0032590">
    <property type="term" value="C:dendrite membrane"/>
    <property type="evidence" value="ECO:0007669"/>
    <property type="project" value="TreeGrafter"/>
</dbReference>
<keyword evidence="9" id="KW-0406">Ion transport</keyword>
<keyword evidence="11" id="KW-0407">Ion channel</keyword>
<keyword evidence="5" id="KW-0631">Potassium channel</keyword>
<dbReference type="SMART" id="SM00225">
    <property type="entry name" value="BTB"/>
    <property type="match status" value="1"/>
</dbReference>
<evidence type="ECO:0000256" key="12">
    <source>
        <dbReference type="SAM" id="MobiDB-lite"/>
    </source>
</evidence>
<dbReference type="Gene3D" id="3.30.710.10">
    <property type="entry name" value="Potassium Channel Kv1.1, Chain A"/>
    <property type="match status" value="1"/>
</dbReference>
<evidence type="ECO:0000313" key="15">
    <source>
        <dbReference type="EMBL" id="CAH1775265.1"/>
    </source>
</evidence>
<dbReference type="Proteomes" id="UP000749559">
    <property type="component" value="Unassembled WGS sequence"/>
</dbReference>
<evidence type="ECO:0000256" key="9">
    <source>
        <dbReference type="ARBA" id="ARBA00023065"/>
    </source>
</evidence>
<evidence type="ECO:0000256" key="13">
    <source>
        <dbReference type="SAM" id="Phobius"/>
    </source>
</evidence>
<dbReference type="InterPro" id="IPR000210">
    <property type="entry name" value="BTB/POZ_dom"/>
</dbReference>
<evidence type="ECO:0000256" key="11">
    <source>
        <dbReference type="ARBA" id="ARBA00023303"/>
    </source>
</evidence>
<evidence type="ECO:0000256" key="5">
    <source>
        <dbReference type="ARBA" id="ARBA00022826"/>
    </source>
</evidence>
<comment type="caution">
    <text evidence="15">The sequence shown here is derived from an EMBL/GenBank/DDBJ whole genome shotgun (WGS) entry which is preliminary data.</text>
</comment>
<dbReference type="PANTHER" id="PTHR11537:SF252">
    <property type="entry name" value="POTASSIUM VOLTAGE-GATED CHANNEL PROTEIN SHAW"/>
    <property type="match status" value="1"/>
</dbReference>
<protein>
    <recommendedName>
        <fullName evidence="14">BTB domain-containing protein</fullName>
    </recommendedName>
</protein>
<evidence type="ECO:0000313" key="16">
    <source>
        <dbReference type="Proteomes" id="UP000749559"/>
    </source>
</evidence>
<dbReference type="SUPFAM" id="SSF81324">
    <property type="entry name" value="Voltage-gated potassium channels"/>
    <property type="match status" value="1"/>
</dbReference>
<dbReference type="FunFam" id="3.30.710.10:FF:000020">
    <property type="entry name" value="Potassium voltage-gated channel protein Shaw"/>
    <property type="match status" value="1"/>
</dbReference>
<dbReference type="InterPro" id="IPR028325">
    <property type="entry name" value="VG_K_chnl"/>
</dbReference>
<dbReference type="PRINTS" id="PR00169">
    <property type="entry name" value="KCHANNEL"/>
</dbReference>
<dbReference type="InterPro" id="IPR003974">
    <property type="entry name" value="K_chnl_volt-dep_Kv3"/>
</dbReference>
<keyword evidence="8 13" id="KW-1133">Transmembrane helix</keyword>
<dbReference type="SUPFAM" id="SSF54695">
    <property type="entry name" value="POZ domain"/>
    <property type="match status" value="1"/>
</dbReference>
<feature type="region of interest" description="Disordered" evidence="12">
    <location>
        <begin position="327"/>
        <end position="369"/>
    </location>
</feature>
<feature type="transmembrane region" description="Helical" evidence="13">
    <location>
        <begin position="512"/>
        <end position="533"/>
    </location>
</feature>
<feature type="transmembrane region" description="Helical" evidence="13">
    <location>
        <begin position="410"/>
        <end position="431"/>
    </location>
</feature>
<evidence type="ECO:0000259" key="14">
    <source>
        <dbReference type="SMART" id="SM00225"/>
    </source>
</evidence>
<dbReference type="PRINTS" id="PR01491">
    <property type="entry name" value="KVCHANNEL"/>
</dbReference>
<dbReference type="GO" id="GO:0045211">
    <property type="term" value="C:postsynaptic membrane"/>
    <property type="evidence" value="ECO:0007669"/>
    <property type="project" value="TreeGrafter"/>
</dbReference>
<dbReference type="AlphaFoldDB" id="A0A8S4N2G6"/>
<keyword evidence="3" id="KW-0633">Potassium transport</keyword>
<keyword evidence="10 13" id="KW-0472">Membrane</keyword>
<proteinExistence type="predicted"/>
<dbReference type="EMBL" id="CAIIXF020000001">
    <property type="protein sequence ID" value="CAH1775265.1"/>
    <property type="molecule type" value="Genomic_DNA"/>
</dbReference>
<accession>A0A8S4N2G6</accession>
<feature type="transmembrane region" description="Helical" evidence="13">
    <location>
        <begin position="472"/>
        <end position="492"/>
    </location>
</feature>
<dbReference type="GO" id="GO:0008076">
    <property type="term" value="C:voltage-gated potassium channel complex"/>
    <property type="evidence" value="ECO:0007669"/>
    <property type="project" value="InterPro"/>
</dbReference>
<organism evidence="15 16">
    <name type="scientific">Owenia fusiformis</name>
    <name type="common">Polychaete worm</name>
    <dbReference type="NCBI Taxonomy" id="6347"/>
    <lineage>
        <taxon>Eukaryota</taxon>
        <taxon>Metazoa</taxon>
        <taxon>Spiralia</taxon>
        <taxon>Lophotrochozoa</taxon>
        <taxon>Annelida</taxon>
        <taxon>Polychaeta</taxon>
        <taxon>Sedentaria</taxon>
        <taxon>Canalipalpata</taxon>
        <taxon>Sabellida</taxon>
        <taxon>Oweniida</taxon>
        <taxon>Oweniidae</taxon>
        <taxon>Owenia</taxon>
    </lineage>
</organism>
<dbReference type="GO" id="GO:0001508">
    <property type="term" value="P:action potential"/>
    <property type="evidence" value="ECO:0007669"/>
    <property type="project" value="TreeGrafter"/>
</dbReference>
<dbReference type="GO" id="GO:0051260">
    <property type="term" value="P:protein homooligomerization"/>
    <property type="evidence" value="ECO:0007669"/>
    <property type="project" value="InterPro"/>
</dbReference>
<feature type="transmembrane region" description="Helical" evidence="13">
    <location>
        <begin position="576"/>
        <end position="604"/>
    </location>
</feature>
<gene>
    <name evidence="15" type="ORF">OFUS_LOCUS2591</name>
</gene>
<dbReference type="InterPro" id="IPR011333">
    <property type="entry name" value="SKP1/BTB/POZ_sf"/>
</dbReference>
<evidence type="ECO:0000256" key="8">
    <source>
        <dbReference type="ARBA" id="ARBA00022989"/>
    </source>
</evidence>
<dbReference type="GO" id="GO:0032809">
    <property type="term" value="C:neuronal cell body membrane"/>
    <property type="evidence" value="ECO:0007669"/>
    <property type="project" value="TreeGrafter"/>
</dbReference>
<keyword evidence="4 13" id="KW-0812">Transmembrane</keyword>
<dbReference type="GO" id="GO:0005251">
    <property type="term" value="F:delayed rectifier potassium channel activity"/>
    <property type="evidence" value="ECO:0007669"/>
    <property type="project" value="TreeGrafter"/>
</dbReference>
<dbReference type="InterPro" id="IPR027359">
    <property type="entry name" value="Volt_channel_dom_sf"/>
</dbReference>
<feature type="domain" description="BTB" evidence="14">
    <location>
        <begin position="42"/>
        <end position="143"/>
    </location>
</feature>
<name>A0A8S4N2G6_OWEFU</name>
<sequence>MTMSESSILDENKNKGESRLAINPCIDDVEDNHSNTGIEENEIITLNIGGIRFQTFAKTLQRYPSTKLAQLNQLDASYRHKQNEYFFDRNPNPFCSVLDYYRTGELHCPGDGICGSAFKLELDFWGLIDNNIEKCCWMDYSDNADMKDVLNVLDKRLKEDIAVPIVANNAGTWSKFCHKVWLVMEYPETSVPAKIYTVLTVTLLLASLMVLALGTCKAFSSPLTARDVAELYKLPVDQVNVSEDGSFSIYFDDDYNYNDDYYYQYYYYDDDANGTFPDRQGNPQPTNSTIKPETNLTLILNASNSTNSTKDDDYQYYYYDDANDTVSVNESNSTTPANKPDLAGKGGARRKRGASSIAKNPKLTNNSVSSDQNLNIQLNQLNKTRRKFKPTKSPPNKFDAGGLRKPLKELWLIEAAVYAFFTVELIVRLIVCPSKIIFLKNPFTICDFLSLVPFYIQVILQNIEKEEQYKISPIDIMVVLRVLRLGRLISLMRNIMGFRVMIYTLKSSCREMFLLLVVLFFAVFSFATMEYYTEQLTKGDIEVQIDSIPIGIWWALVTMTTVGYGDYSPKTGFGLFIGSLCALSGILVIAFTVPIVVNNFMMFYKHASSLRPKQPGEEYVISAKKTNGLSETDIVMSKNESPKHTQTPTRTFGSIRTVRKISVEEYTET</sequence>
<evidence type="ECO:0000256" key="6">
    <source>
        <dbReference type="ARBA" id="ARBA00022882"/>
    </source>
</evidence>
<dbReference type="OrthoDB" id="10025005at2759"/>
<dbReference type="PANTHER" id="PTHR11537">
    <property type="entry name" value="VOLTAGE-GATED POTASSIUM CHANNEL"/>
    <property type="match status" value="1"/>
</dbReference>
<evidence type="ECO:0000256" key="10">
    <source>
        <dbReference type="ARBA" id="ARBA00023136"/>
    </source>
</evidence>
<keyword evidence="7" id="KW-0630">Potassium</keyword>
<dbReference type="InterPro" id="IPR005821">
    <property type="entry name" value="Ion_trans_dom"/>
</dbReference>
<keyword evidence="2" id="KW-0813">Transport</keyword>
<feature type="transmembrane region" description="Helical" evidence="13">
    <location>
        <begin position="437"/>
        <end position="460"/>
    </location>
</feature>
<dbReference type="Gene3D" id="1.20.120.350">
    <property type="entry name" value="Voltage-gated potassium channels. Chain C"/>
    <property type="match status" value="2"/>
</dbReference>
<dbReference type="GO" id="GO:0042734">
    <property type="term" value="C:presynaptic membrane"/>
    <property type="evidence" value="ECO:0007669"/>
    <property type="project" value="TreeGrafter"/>
</dbReference>
<evidence type="ECO:0000256" key="7">
    <source>
        <dbReference type="ARBA" id="ARBA00022958"/>
    </source>
</evidence>
<evidence type="ECO:0000256" key="3">
    <source>
        <dbReference type="ARBA" id="ARBA00022538"/>
    </source>
</evidence>